<keyword evidence="6 14" id="KW-0418">Kinase</keyword>
<evidence type="ECO:0000256" key="4">
    <source>
        <dbReference type="ARBA" id="ARBA00022679"/>
    </source>
</evidence>
<protein>
    <recommendedName>
        <fullName evidence="2">non-specific serine/threonine protein kinase</fullName>
        <ecNumber evidence="2">2.7.11.1</ecNumber>
    </recommendedName>
</protein>
<evidence type="ECO:0000259" key="13">
    <source>
        <dbReference type="PROSITE" id="PS50011"/>
    </source>
</evidence>
<comment type="catalytic activity">
    <reaction evidence="9">
        <text>L-seryl-[protein] + ATP = O-phospho-L-seryl-[protein] + ADP + H(+)</text>
        <dbReference type="Rhea" id="RHEA:17989"/>
        <dbReference type="Rhea" id="RHEA-COMP:9863"/>
        <dbReference type="Rhea" id="RHEA-COMP:11604"/>
        <dbReference type="ChEBI" id="CHEBI:15378"/>
        <dbReference type="ChEBI" id="CHEBI:29999"/>
        <dbReference type="ChEBI" id="CHEBI:30616"/>
        <dbReference type="ChEBI" id="CHEBI:83421"/>
        <dbReference type="ChEBI" id="CHEBI:456216"/>
        <dbReference type="EC" id="2.7.11.1"/>
    </reaction>
</comment>
<evidence type="ECO:0000256" key="12">
    <source>
        <dbReference type="SAM" id="MobiDB-lite"/>
    </source>
</evidence>
<dbReference type="SUPFAM" id="SSF56112">
    <property type="entry name" value="Protein kinase-like (PK-like)"/>
    <property type="match status" value="1"/>
</dbReference>
<evidence type="ECO:0000256" key="7">
    <source>
        <dbReference type="ARBA" id="ARBA00022840"/>
    </source>
</evidence>
<evidence type="ECO:0000256" key="1">
    <source>
        <dbReference type="ARBA" id="ARBA00010886"/>
    </source>
</evidence>
<feature type="compositionally biased region" description="Basic and acidic residues" evidence="12">
    <location>
        <begin position="1"/>
        <end position="11"/>
    </location>
</feature>
<reference evidence="14" key="1">
    <citation type="submission" date="2014-05" db="EMBL/GenBank/DDBJ databases">
        <title>The transcriptome of the halophilic microalga Tetraselmis sp. GSL018 isolated from the Great Salt Lake, Utah.</title>
        <authorList>
            <person name="Jinkerson R.E."/>
            <person name="D'Adamo S."/>
            <person name="Posewitz M.C."/>
        </authorList>
    </citation>
    <scope>NUCLEOTIDE SEQUENCE</scope>
    <source>
        <strain evidence="14">GSL018</strain>
    </source>
</reference>
<evidence type="ECO:0000313" key="14">
    <source>
        <dbReference type="EMBL" id="JAC60571.1"/>
    </source>
</evidence>
<dbReference type="InterPro" id="IPR000719">
    <property type="entry name" value="Prot_kinase_dom"/>
</dbReference>
<dbReference type="PROSITE" id="PS00107">
    <property type="entry name" value="PROTEIN_KINASE_ATP"/>
    <property type="match status" value="1"/>
</dbReference>
<feature type="domain" description="Protein kinase" evidence="13">
    <location>
        <begin position="46"/>
        <end position="307"/>
    </location>
</feature>
<evidence type="ECO:0000256" key="11">
    <source>
        <dbReference type="RuleBase" id="RU000304"/>
    </source>
</evidence>
<dbReference type="Gene3D" id="1.10.510.10">
    <property type="entry name" value="Transferase(Phosphotransferase) domain 1"/>
    <property type="match status" value="1"/>
</dbReference>
<evidence type="ECO:0000256" key="8">
    <source>
        <dbReference type="ARBA" id="ARBA00047899"/>
    </source>
</evidence>
<dbReference type="InterPro" id="IPR008271">
    <property type="entry name" value="Ser/Thr_kinase_AS"/>
</dbReference>
<keyword evidence="5 10" id="KW-0547">Nucleotide-binding</keyword>
<dbReference type="PANTHER" id="PTHR44899:SF3">
    <property type="entry name" value="SERINE_THREONINE-PROTEIN KINASE NEK1"/>
    <property type="match status" value="1"/>
</dbReference>
<gene>
    <name evidence="14" type="primary">NEK</name>
    <name evidence="14" type="ORF">TSPGSL018_28655</name>
</gene>
<evidence type="ECO:0000256" key="6">
    <source>
        <dbReference type="ARBA" id="ARBA00022777"/>
    </source>
</evidence>
<evidence type="ECO:0000256" key="5">
    <source>
        <dbReference type="ARBA" id="ARBA00022741"/>
    </source>
</evidence>
<dbReference type="AlphaFoldDB" id="A0A061QQC6"/>
<dbReference type="PANTHER" id="PTHR44899">
    <property type="entry name" value="CAMK FAMILY PROTEIN KINASE"/>
    <property type="match status" value="1"/>
</dbReference>
<feature type="region of interest" description="Disordered" evidence="12">
    <location>
        <begin position="1"/>
        <end position="38"/>
    </location>
</feature>
<dbReference type="SMART" id="SM00220">
    <property type="entry name" value="S_TKc"/>
    <property type="match status" value="1"/>
</dbReference>
<keyword evidence="7 10" id="KW-0067">ATP-binding</keyword>
<organism evidence="14">
    <name type="scientific">Tetraselmis sp. GSL018</name>
    <dbReference type="NCBI Taxonomy" id="582737"/>
    <lineage>
        <taxon>Eukaryota</taxon>
        <taxon>Viridiplantae</taxon>
        <taxon>Chlorophyta</taxon>
        <taxon>core chlorophytes</taxon>
        <taxon>Chlorodendrophyceae</taxon>
        <taxon>Chlorodendrales</taxon>
        <taxon>Chlorodendraceae</taxon>
        <taxon>Tetraselmis</taxon>
    </lineage>
</organism>
<dbReference type="PROSITE" id="PS50011">
    <property type="entry name" value="PROTEIN_KINASE_DOM"/>
    <property type="match status" value="1"/>
</dbReference>
<dbReference type="EMBL" id="GBEZ01026657">
    <property type="protein sequence ID" value="JAC60571.1"/>
    <property type="molecule type" value="Transcribed_RNA"/>
</dbReference>
<dbReference type="GO" id="GO:0005524">
    <property type="term" value="F:ATP binding"/>
    <property type="evidence" value="ECO:0007669"/>
    <property type="project" value="UniProtKB-UniRule"/>
</dbReference>
<evidence type="ECO:0000256" key="2">
    <source>
        <dbReference type="ARBA" id="ARBA00012513"/>
    </source>
</evidence>
<dbReference type="InterPro" id="IPR011009">
    <property type="entry name" value="Kinase-like_dom_sf"/>
</dbReference>
<evidence type="ECO:0000256" key="3">
    <source>
        <dbReference type="ARBA" id="ARBA00022527"/>
    </source>
</evidence>
<sequence length="462" mass="51889">MDVHEDAKLEQMQEGSRASVPVAASPTSPLEPVVRGNSSGGKLSDYEVLKAVGKGGYSVVYKGTRRRDNRMVAVKKVEIFDMAPRKRERCLQEVQLLQTCKHPNIIQMLDAFIEDNQLIIVFEWAPAGDLKRLVRKTAEAGKALEEGLIWNYFYQIADAVRFMHKKRVMHRDIKPANVLVGANGALKLGDLGLGRHFSENTNEVFSKVGTPYYVSPEVVKGDGYDWKSDVWSLGCLLYELAALRSPFEMEGANLYDVFQKINAGDYRPLPRDQYSKVLRDLVTRMLQTDPARRPEMEEVWRITRGFFEHQHQASRSTHLICEQATDKLTLLATEVRRQLLARQAISSPPSGEDQLLSPPPRELFRTVHPLYFAESLGGRRRSSKGAGSGKQLEGSPEQFELAIGTISWLLRLVGQAQESRELEADFSLASESGEQLDEESRVRLGDRVRAVCVAIGLEADFA</sequence>
<feature type="binding site" evidence="10">
    <location>
        <position position="76"/>
    </location>
    <ligand>
        <name>ATP</name>
        <dbReference type="ChEBI" id="CHEBI:30616"/>
    </ligand>
</feature>
<feature type="non-terminal residue" evidence="14">
    <location>
        <position position="462"/>
    </location>
</feature>
<keyword evidence="4" id="KW-0808">Transferase</keyword>
<name>A0A061QQC6_9CHLO</name>
<dbReference type="Pfam" id="PF00069">
    <property type="entry name" value="Pkinase"/>
    <property type="match status" value="1"/>
</dbReference>
<dbReference type="InterPro" id="IPR017441">
    <property type="entry name" value="Protein_kinase_ATP_BS"/>
</dbReference>
<dbReference type="FunFam" id="3.30.200.20:FF:000097">
    <property type="entry name" value="Probable serine/threonine-protein kinase nek1"/>
    <property type="match status" value="1"/>
</dbReference>
<evidence type="ECO:0000256" key="9">
    <source>
        <dbReference type="ARBA" id="ARBA00048679"/>
    </source>
</evidence>
<dbReference type="EC" id="2.7.11.1" evidence="2"/>
<dbReference type="PROSITE" id="PS00108">
    <property type="entry name" value="PROTEIN_KINASE_ST"/>
    <property type="match status" value="1"/>
</dbReference>
<dbReference type="InterPro" id="IPR051131">
    <property type="entry name" value="NEK_Ser/Thr_kinase_NIMA"/>
</dbReference>
<comment type="catalytic activity">
    <reaction evidence="8">
        <text>L-threonyl-[protein] + ATP = O-phospho-L-threonyl-[protein] + ADP + H(+)</text>
        <dbReference type="Rhea" id="RHEA:46608"/>
        <dbReference type="Rhea" id="RHEA-COMP:11060"/>
        <dbReference type="Rhea" id="RHEA-COMP:11605"/>
        <dbReference type="ChEBI" id="CHEBI:15378"/>
        <dbReference type="ChEBI" id="CHEBI:30013"/>
        <dbReference type="ChEBI" id="CHEBI:30616"/>
        <dbReference type="ChEBI" id="CHEBI:61977"/>
        <dbReference type="ChEBI" id="CHEBI:456216"/>
        <dbReference type="EC" id="2.7.11.1"/>
    </reaction>
</comment>
<comment type="similarity">
    <text evidence="1">Belongs to the protein kinase superfamily. NEK Ser/Thr protein kinase family. NIMA subfamily.</text>
</comment>
<accession>A0A061QQC6</accession>
<keyword evidence="3 11" id="KW-0723">Serine/threonine-protein kinase</keyword>
<evidence type="ECO:0000256" key="10">
    <source>
        <dbReference type="PROSITE-ProRule" id="PRU10141"/>
    </source>
</evidence>
<dbReference type="GO" id="GO:0004674">
    <property type="term" value="F:protein serine/threonine kinase activity"/>
    <property type="evidence" value="ECO:0007669"/>
    <property type="project" value="UniProtKB-KW"/>
</dbReference>
<proteinExistence type="inferred from homology"/>